<reference evidence="2 3" key="1">
    <citation type="submission" date="2019-12" db="EMBL/GenBank/DDBJ databases">
        <title>Deinococcus sp. HMF7620 Genome sequencing and assembly.</title>
        <authorList>
            <person name="Kang H."/>
            <person name="Kim H."/>
            <person name="Joh K."/>
        </authorList>
    </citation>
    <scope>NUCLEOTIDE SEQUENCE [LARGE SCALE GENOMIC DNA]</scope>
    <source>
        <strain evidence="2 3">HMF7620</strain>
    </source>
</reference>
<dbReference type="RefSeq" id="WP_157457733.1">
    <property type="nucleotide sequence ID" value="NZ_WQLB01000003.1"/>
</dbReference>
<keyword evidence="3" id="KW-1185">Reference proteome</keyword>
<accession>A0A7C9I8N7</accession>
<organism evidence="2 3">
    <name type="scientific">Deinococcus arboris</name>
    <dbReference type="NCBI Taxonomy" id="2682977"/>
    <lineage>
        <taxon>Bacteria</taxon>
        <taxon>Thermotogati</taxon>
        <taxon>Deinococcota</taxon>
        <taxon>Deinococci</taxon>
        <taxon>Deinococcales</taxon>
        <taxon>Deinococcaceae</taxon>
        <taxon>Deinococcus</taxon>
    </lineage>
</organism>
<feature type="transmembrane region" description="Helical" evidence="1">
    <location>
        <begin position="37"/>
        <end position="57"/>
    </location>
</feature>
<evidence type="ECO:0000256" key="1">
    <source>
        <dbReference type="SAM" id="Phobius"/>
    </source>
</evidence>
<dbReference type="EMBL" id="WQLB01000003">
    <property type="protein sequence ID" value="MVN85706.1"/>
    <property type="molecule type" value="Genomic_DNA"/>
</dbReference>
<dbReference type="AlphaFoldDB" id="A0A7C9I8N7"/>
<keyword evidence="1" id="KW-1133">Transmembrane helix</keyword>
<dbReference type="Proteomes" id="UP000483286">
    <property type="component" value="Unassembled WGS sequence"/>
</dbReference>
<feature type="transmembrane region" description="Helical" evidence="1">
    <location>
        <begin position="69"/>
        <end position="92"/>
    </location>
</feature>
<protein>
    <submittedName>
        <fullName evidence="2">Uncharacterized protein</fullName>
    </submittedName>
</protein>
<keyword evidence="1" id="KW-0472">Membrane</keyword>
<feature type="transmembrane region" description="Helical" evidence="1">
    <location>
        <begin position="6"/>
        <end position="25"/>
    </location>
</feature>
<gene>
    <name evidence="2" type="ORF">GO986_02895</name>
</gene>
<name>A0A7C9I8N7_9DEIO</name>
<evidence type="ECO:0000313" key="2">
    <source>
        <dbReference type="EMBL" id="MVN85706.1"/>
    </source>
</evidence>
<evidence type="ECO:0000313" key="3">
    <source>
        <dbReference type="Proteomes" id="UP000483286"/>
    </source>
</evidence>
<sequence>MNGALSLTLSFGVLAAGLIFAYGVWLDRRDIGRRAALGVLATAAFAAMLPFLIAQLAPGLAAYATRGLSGLFLLMAWSITGVCLAFLPWLVAGN</sequence>
<keyword evidence="1" id="KW-0812">Transmembrane</keyword>
<comment type="caution">
    <text evidence="2">The sequence shown here is derived from an EMBL/GenBank/DDBJ whole genome shotgun (WGS) entry which is preliminary data.</text>
</comment>
<proteinExistence type="predicted"/>